<dbReference type="PANTHER" id="PTHR38788:SF5">
    <property type="entry name" value="CLR5 DOMAIN-CONTAINING PROTEIN"/>
    <property type="match status" value="1"/>
</dbReference>
<feature type="region of interest" description="Disordered" evidence="1">
    <location>
        <begin position="1"/>
        <end position="66"/>
    </location>
</feature>
<dbReference type="Pfam" id="PF14420">
    <property type="entry name" value="Clr5"/>
    <property type="match status" value="1"/>
</dbReference>
<dbReference type="VEuPathDB" id="FungiDB:PADG_04259"/>
<proteinExistence type="predicted"/>
<gene>
    <name evidence="5" type="ORF">ACO22_06597</name>
</gene>
<evidence type="ECO:0000259" key="4">
    <source>
        <dbReference type="Pfam" id="PF24962"/>
    </source>
</evidence>
<feature type="compositionally biased region" description="Basic and acidic residues" evidence="1">
    <location>
        <begin position="657"/>
        <end position="676"/>
    </location>
</feature>
<reference evidence="5 6" key="1">
    <citation type="submission" date="2016-06" db="EMBL/GenBank/DDBJ databases">
        <authorList>
            <person name="Kjaerup R.B."/>
            <person name="Dalgaard T.S."/>
            <person name="Juul-Madsen H.R."/>
        </authorList>
    </citation>
    <scope>NUCLEOTIDE SEQUENCE [LARGE SCALE GENOMIC DNA]</scope>
    <source>
        <strain evidence="5 6">Pb300</strain>
    </source>
</reference>
<evidence type="ECO:0000313" key="6">
    <source>
        <dbReference type="Proteomes" id="UP000242814"/>
    </source>
</evidence>
<feature type="domain" description="Tri-helical" evidence="3">
    <location>
        <begin position="802"/>
        <end position="888"/>
    </location>
</feature>
<dbReference type="VEuPathDB" id="FungiDB:PABG_01206"/>
<dbReference type="Pfam" id="PF24962">
    <property type="entry name" value="DUF7767"/>
    <property type="match status" value="1"/>
</dbReference>
<evidence type="ECO:0000313" key="5">
    <source>
        <dbReference type="EMBL" id="ODH14336.1"/>
    </source>
</evidence>
<evidence type="ECO:0000259" key="2">
    <source>
        <dbReference type="Pfam" id="PF14420"/>
    </source>
</evidence>
<feature type="compositionally biased region" description="Low complexity" evidence="1">
    <location>
        <begin position="43"/>
        <end position="54"/>
    </location>
</feature>
<feature type="compositionally biased region" description="Polar residues" evidence="1">
    <location>
        <begin position="900"/>
        <end position="934"/>
    </location>
</feature>
<accession>A0A1D2J752</accession>
<feature type="domain" description="DUF7767" evidence="4">
    <location>
        <begin position="1020"/>
        <end position="1122"/>
    </location>
</feature>
<feature type="region of interest" description="Disordered" evidence="1">
    <location>
        <begin position="973"/>
        <end position="1009"/>
    </location>
</feature>
<dbReference type="InterPro" id="IPR025676">
    <property type="entry name" value="Clr5_dom"/>
</dbReference>
<feature type="region of interest" description="Disordered" evidence="1">
    <location>
        <begin position="166"/>
        <end position="214"/>
    </location>
</feature>
<feature type="region of interest" description="Disordered" evidence="1">
    <location>
        <begin position="345"/>
        <end position="394"/>
    </location>
</feature>
<feature type="region of interest" description="Disordered" evidence="1">
    <location>
        <begin position="623"/>
        <end position="704"/>
    </location>
</feature>
<dbReference type="AlphaFoldDB" id="A0A1D2J752"/>
<feature type="domain" description="Tri-helical" evidence="3">
    <location>
        <begin position="709"/>
        <end position="792"/>
    </location>
</feature>
<dbReference type="PANTHER" id="PTHR38788">
    <property type="entry name" value="CLR5 DOMAIN-CONTAINING PROTEIN"/>
    <property type="match status" value="1"/>
</dbReference>
<feature type="compositionally biased region" description="Polar residues" evidence="1">
    <location>
        <begin position="370"/>
        <end position="381"/>
    </location>
</feature>
<evidence type="ECO:0000256" key="1">
    <source>
        <dbReference type="SAM" id="MobiDB-lite"/>
    </source>
</evidence>
<evidence type="ECO:0000259" key="3">
    <source>
        <dbReference type="Pfam" id="PF24465"/>
    </source>
</evidence>
<dbReference type="VEuPathDB" id="FungiDB:PABG_01207"/>
<dbReference type="Proteomes" id="UP000242814">
    <property type="component" value="Unassembled WGS sequence"/>
</dbReference>
<dbReference type="Pfam" id="PF24465">
    <property type="entry name" value="Tri-helical"/>
    <property type="match status" value="2"/>
</dbReference>
<protein>
    <submittedName>
        <fullName evidence="5">Uncharacterized protein</fullName>
    </submittedName>
</protein>
<feature type="compositionally biased region" description="Basic and acidic residues" evidence="1">
    <location>
        <begin position="345"/>
        <end position="367"/>
    </location>
</feature>
<dbReference type="InterPro" id="IPR056669">
    <property type="entry name" value="DUF7767"/>
</dbReference>
<name>A0A1D2J752_PARBR</name>
<feature type="region of interest" description="Disordered" evidence="1">
    <location>
        <begin position="412"/>
        <end position="440"/>
    </location>
</feature>
<dbReference type="InterPro" id="IPR057940">
    <property type="entry name" value="Tri-helical_dom"/>
</dbReference>
<feature type="domain" description="Clr5" evidence="2">
    <location>
        <begin position="469"/>
        <end position="521"/>
    </location>
</feature>
<dbReference type="VEuPathDB" id="FungiDB:PADG_04258"/>
<feature type="compositionally biased region" description="Polar residues" evidence="1">
    <location>
        <begin position="185"/>
        <end position="198"/>
    </location>
</feature>
<dbReference type="EMBL" id="LZYO01000368">
    <property type="protein sequence ID" value="ODH14336.1"/>
    <property type="molecule type" value="Genomic_DNA"/>
</dbReference>
<comment type="caution">
    <text evidence="5">The sequence shown here is derived from an EMBL/GenBank/DDBJ whole genome shotgun (WGS) entry which is preliminary data.</text>
</comment>
<sequence length="1123" mass="126829">MSSSGLKKASVSHHHHQQHFGYHEDTRAAVRATRFVSTRRPNRSSPHSASSPSRLDGLEDPQPVSAANDRRSAFVTNDAILVLQPAPKPAWMHVSPNIIQRGPRNDRFIPAYTPKVNKVKSTKHKGNIRSHLKRSMQNDSTSIDLDRSALENEGLGIYTNLERDRRYSDTATSRRTGPASHHRSTSGTSQFSATTGSSLHKPGSQYVHPMRQTPRPHTPPICHSYQNSVIESDHDHSAEASRFGTDFDNGIPVAREVFAPVLSGLNVESQPYLAPGSSLTNIVSPTPPSHTFDSYETVSPLSRSSLDFAFRSRTRTNTDPSARAAAVQAARQAFEDKEAAKLRKLEKQNMKAQDRELRRQEKREHHFQPPFTTSSTGTWFNENRKSSEANGSGQTNLGISWHISFLRNRDDSHNVIPSRYGRSQPPKPTHCPRSYGRPQRQDHRALGPFNLTIPGAITNQGANKEKKKMVYDWDGKRDICYKMYIEDKKALEEIMEYMKVCYQFAPSKRAFQTQFKRWGFPSKQNPAHKNEGLVARIKELWERNTSQRDMLRILNEEGYEIKERELMRVRAKNRWLLRVPNGMRAKPKVTTAITSAAGPTTAAMPGQLGSDESLLALQQEAYKQDGSLDSSEQQFAADLQAATQQRPPSPALSPEILAKRKERMERLQAESEERWAARKRRRRTRGWGGLPADPPGPPRFPSETTLDESKQYLSLDNDMYRELRDHFQHICEEAGFIKKTVAGPEKWQAAKDRLIHESSHLQMVFWSNSGQMEAKALALDVVCTDVTKRMRTLQRRMTIADAKNALGINPEESRQIRDAFYQTLKVDHFTSKLEAGDEHWSELKEKWIQGSELLQKILGPGEMDPNHSVKVKALEILCRDVNKRLRDEMSKRDPFRKRSSTSNNANDNNPSGRAQSSGTSSYTRPSANSPAIPNGISTLASQALASTRMMSGDISDLQIDPSLLQAANNTSFALDPTNHHRHDHDHNHQHNPHNPDHHHQSPTGEHPFGYVDPMLDTALMPIPVYLRIHPQSQVYHNAKTWLDKLTTRTLAELQSMVTSRFKDVNIVRIEGTEKEVGNGNQNGNGNSAGRESVYVIDEDHELDAYLTHVQGRKATFVFLLERG</sequence>
<feature type="compositionally biased region" description="Basic and acidic residues" evidence="1">
    <location>
        <begin position="984"/>
        <end position="999"/>
    </location>
</feature>
<feature type="region of interest" description="Disordered" evidence="1">
    <location>
        <begin position="888"/>
        <end position="934"/>
    </location>
</feature>
<organism evidence="5 6">
    <name type="scientific">Paracoccidioides brasiliensis</name>
    <dbReference type="NCBI Taxonomy" id="121759"/>
    <lineage>
        <taxon>Eukaryota</taxon>
        <taxon>Fungi</taxon>
        <taxon>Dikarya</taxon>
        <taxon>Ascomycota</taxon>
        <taxon>Pezizomycotina</taxon>
        <taxon>Eurotiomycetes</taxon>
        <taxon>Eurotiomycetidae</taxon>
        <taxon>Onygenales</taxon>
        <taxon>Ajellomycetaceae</taxon>
        <taxon>Paracoccidioides</taxon>
    </lineage>
</organism>